<dbReference type="GO" id="GO:0016788">
    <property type="term" value="F:hydrolase activity, acting on ester bonds"/>
    <property type="evidence" value="ECO:0007669"/>
    <property type="project" value="InterPro"/>
</dbReference>
<dbReference type="OrthoDB" id="5095936at2"/>
<feature type="compositionally biased region" description="Low complexity" evidence="1">
    <location>
        <begin position="524"/>
        <end position="535"/>
    </location>
</feature>
<evidence type="ECO:0000313" key="3">
    <source>
        <dbReference type="EMBL" id="PJJ77740.1"/>
    </source>
</evidence>
<dbReference type="InterPro" id="IPR012908">
    <property type="entry name" value="PGAP1-ab_dom-like"/>
</dbReference>
<accession>A0A2M9D0Q9</accession>
<dbReference type="InterPro" id="IPR029058">
    <property type="entry name" value="AB_hydrolase_fold"/>
</dbReference>
<dbReference type="AlphaFoldDB" id="A0A2M9D0Q9"/>
<name>A0A2M9D0Q9_9CELL</name>
<evidence type="ECO:0000313" key="4">
    <source>
        <dbReference type="Proteomes" id="UP000231693"/>
    </source>
</evidence>
<organism evidence="3 4">
    <name type="scientific">Sediminihabitans luteus</name>
    <dbReference type="NCBI Taxonomy" id="1138585"/>
    <lineage>
        <taxon>Bacteria</taxon>
        <taxon>Bacillati</taxon>
        <taxon>Actinomycetota</taxon>
        <taxon>Actinomycetes</taxon>
        <taxon>Micrococcales</taxon>
        <taxon>Cellulomonadaceae</taxon>
        <taxon>Sediminihabitans</taxon>
    </lineage>
</organism>
<dbReference type="Gene3D" id="3.40.50.1820">
    <property type="entry name" value="alpha/beta hydrolase"/>
    <property type="match status" value="1"/>
</dbReference>
<evidence type="ECO:0000256" key="1">
    <source>
        <dbReference type="SAM" id="MobiDB-lite"/>
    </source>
</evidence>
<comment type="caution">
    <text evidence="3">The sequence shown here is derived from an EMBL/GenBank/DDBJ whole genome shotgun (WGS) entry which is preliminary data.</text>
</comment>
<keyword evidence="4" id="KW-1185">Reference proteome</keyword>
<reference evidence="3 4" key="1">
    <citation type="submission" date="2017-11" db="EMBL/GenBank/DDBJ databases">
        <title>Genomic Encyclopedia of Archaeal and Bacterial Type Strains, Phase II (KMG-II): From Individual Species to Whole Genera.</title>
        <authorList>
            <person name="Goeker M."/>
        </authorList>
    </citation>
    <scope>NUCLEOTIDE SEQUENCE [LARGE SCALE GENOMIC DNA]</scope>
    <source>
        <strain evidence="3 4">DSM 25478</strain>
    </source>
</reference>
<dbReference type="EMBL" id="PGFE01000001">
    <property type="protein sequence ID" value="PJJ77740.1"/>
    <property type="molecule type" value="Genomic_DNA"/>
</dbReference>
<dbReference type="Pfam" id="PF07819">
    <property type="entry name" value="PGAP1"/>
    <property type="match status" value="1"/>
</dbReference>
<feature type="region of interest" description="Disordered" evidence="1">
    <location>
        <begin position="480"/>
        <end position="535"/>
    </location>
</feature>
<feature type="domain" description="GPI inositol-deacylase PGAP1-like alpha/beta" evidence="2">
    <location>
        <begin position="330"/>
        <end position="395"/>
    </location>
</feature>
<dbReference type="SUPFAM" id="SSF53474">
    <property type="entry name" value="alpha/beta-Hydrolases"/>
    <property type="match status" value="1"/>
</dbReference>
<gene>
    <name evidence="3" type="ORF">CLV28_0966</name>
</gene>
<protein>
    <submittedName>
        <fullName evidence="3">PGAP1-like protein</fullName>
    </submittedName>
</protein>
<sequence length="535" mass="54626">MSADDVRDLLVSGGRLTAVDVDRIRDSARRTRDVRDVLGTALARLEAARTGAAVLDVPTPSGPQAAARLAMLGHLSHATLVALTGAGDAVRATLEAARGHLEHACGGLTDLARSVDHAAGIYDDVDASVWSRITRGVGATIDASTFPGTQVPFALARGAARTGLGALGGDGWRWKYVTDATAQEQEAMAGGLSQVIAHGPGLLGPLDDGSRDADVPGAADDLGRLLSVYRARFEELPVVTEVDATGVDLGSPRTMREALENLDVLYDHDSDALPTGSVGVQRILGDDGATRWLVTVPGTQLGPGTAFGAVQDVQAMASDAAVRERTDTVQVVLESMRRAGVGADEDVMIVGHSLGGMAATVVAGAATGFRVRQVVTAGSPVALYPVPSDVRATHVEVTGEVVSALDGAPNPAVENRVTVAGRIDPAAMGDDALAHSMRYQLDVLDAATAEGSPALGANLAAAQDFLDGEVVETRVFEGHLVEREPAPTPPGGTSELRPFGPQTLGPPTFGLPPVGTPAGGAVSGGPSSTAPGARP</sequence>
<proteinExistence type="predicted"/>
<dbReference type="Proteomes" id="UP000231693">
    <property type="component" value="Unassembled WGS sequence"/>
</dbReference>
<dbReference type="RefSeq" id="WP_100422071.1">
    <property type="nucleotide sequence ID" value="NZ_BOOX01000012.1"/>
</dbReference>
<evidence type="ECO:0000259" key="2">
    <source>
        <dbReference type="Pfam" id="PF07819"/>
    </source>
</evidence>